<organism evidence="2 3">
    <name type="scientific">Drosophila navojoa</name>
    <name type="common">Fruit fly</name>
    <dbReference type="NCBI Taxonomy" id="7232"/>
    <lineage>
        <taxon>Eukaryota</taxon>
        <taxon>Metazoa</taxon>
        <taxon>Ecdysozoa</taxon>
        <taxon>Arthropoda</taxon>
        <taxon>Hexapoda</taxon>
        <taxon>Insecta</taxon>
        <taxon>Pterygota</taxon>
        <taxon>Neoptera</taxon>
        <taxon>Endopterygota</taxon>
        <taxon>Diptera</taxon>
        <taxon>Brachycera</taxon>
        <taxon>Muscomorpha</taxon>
        <taxon>Ephydroidea</taxon>
        <taxon>Drosophilidae</taxon>
        <taxon>Drosophila</taxon>
    </lineage>
</organism>
<gene>
    <name evidence="2" type="ORF">AWZ03_001680</name>
</gene>
<accession>A0A484BVA0</accession>
<protein>
    <submittedName>
        <fullName evidence="2">Uncharacterized protein</fullName>
    </submittedName>
</protein>
<evidence type="ECO:0000313" key="3">
    <source>
        <dbReference type="Proteomes" id="UP000295192"/>
    </source>
</evidence>
<name>A0A484BVA0_DRONA</name>
<evidence type="ECO:0000313" key="2">
    <source>
        <dbReference type="EMBL" id="TDG52010.1"/>
    </source>
</evidence>
<sequence length="106" mass="11449">MGLGLGLRMEMEMGPHLALALSVAVPSFYQGVQQAGGRQWADEDIATVVCTATAHTNHPITPPSTAKYPKPELSADPRSTGRTHRMRAADAADERHPESREEEADV</sequence>
<evidence type="ECO:0000256" key="1">
    <source>
        <dbReference type="SAM" id="MobiDB-lite"/>
    </source>
</evidence>
<feature type="compositionally biased region" description="Basic and acidic residues" evidence="1">
    <location>
        <begin position="87"/>
        <end position="99"/>
    </location>
</feature>
<feature type="region of interest" description="Disordered" evidence="1">
    <location>
        <begin position="54"/>
        <end position="106"/>
    </location>
</feature>
<comment type="caution">
    <text evidence="2">The sequence shown here is derived from an EMBL/GenBank/DDBJ whole genome shotgun (WGS) entry which is preliminary data.</text>
</comment>
<dbReference type="AlphaFoldDB" id="A0A484BVA0"/>
<dbReference type="EMBL" id="LSRL02000006">
    <property type="protein sequence ID" value="TDG52010.1"/>
    <property type="molecule type" value="Genomic_DNA"/>
</dbReference>
<dbReference type="Proteomes" id="UP000295192">
    <property type="component" value="Unassembled WGS sequence"/>
</dbReference>
<proteinExistence type="predicted"/>
<reference evidence="2 3" key="1">
    <citation type="journal article" date="2019" name="J. Hered.">
        <title>An Improved Genome Assembly for Drosophila navojoa, the Basal Species in the mojavensis Cluster.</title>
        <authorList>
            <person name="Vanderlinde T."/>
            <person name="Dupim E.G."/>
            <person name="Nazario-Yepiz N.O."/>
            <person name="Carvalho A.B."/>
        </authorList>
    </citation>
    <scope>NUCLEOTIDE SEQUENCE [LARGE SCALE GENOMIC DNA]</scope>
    <source>
        <strain evidence="2">Navoj_Jal97</strain>
        <tissue evidence="2">Whole organism</tissue>
    </source>
</reference>
<keyword evidence="3" id="KW-1185">Reference proteome</keyword>